<feature type="signal peptide" evidence="2">
    <location>
        <begin position="1"/>
        <end position="21"/>
    </location>
</feature>
<accession>A0A6P8B4J7</accession>
<dbReference type="GeneID" id="41961586"/>
<feature type="compositionally biased region" description="Basic and acidic residues" evidence="1">
    <location>
        <begin position="87"/>
        <end position="113"/>
    </location>
</feature>
<name>A0A6P8B4J7_PYRGI</name>
<feature type="compositionally biased region" description="Basic and acidic residues" evidence="1">
    <location>
        <begin position="176"/>
        <end position="193"/>
    </location>
</feature>
<feature type="region of interest" description="Disordered" evidence="1">
    <location>
        <begin position="161"/>
        <end position="204"/>
    </location>
</feature>
<reference evidence="4" key="2">
    <citation type="submission" date="2019-10" db="EMBL/GenBank/DDBJ databases">
        <authorList>
            <consortium name="NCBI Genome Project"/>
        </authorList>
    </citation>
    <scope>NUCLEOTIDE SEQUENCE</scope>
    <source>
        <strain evidence="4">NI907</strain>
    </source>
</reference>
<feature type="compositionally biased region" description="Basic and acidic residues" evidence="1">
    <location>
        <begin position="274"/>
        <end position="291"/>
    </location>
</feature>
<evidence type="ECO:0000313" key="4">
    <source>
        <dbReference type="RefSeq" id="XP_030982078.1"/>
    </source>
</evidence>
<feature type="region of interest" description="Disordered" evidence="1">
    <location>
        <begin position="39"/>
        <end position="125"/>
    </location>
</feature>
<gene>
    <name evidence="4" type="ORF">PgNI_06656</name>
</gene>
<feature type="compositionally biased region" description="Basic residues" evidence="1">
    <location>
        <begin position="292"/>
        <end position="301"/>
    </location>
</feature>
<dbReference type="AlphaFoldDB" id="A0A6P8B4J7"/>
<feature type="compositionally biased region" description="Basic residues" evidence="1">
    <location>
        <begin position="228"/>
        <end position="237"/>
    </location>
</feature>
<feature type="compositionally biased region" description="Basic and acidic residues" evidence="1">
    <location>
        <begin position="314"/>
        <end position="323"/>
    </location>
</feature>
<dbReference type="KEGG" id="pgri:PgNI_06656"/>
<feature type="region of interest" description="Disordered" evidence="1">
    <location>
        <begin position="314"/>
        <end position="462"/>
    </location>
</feature>
<keyword evidence="3" id="KW-1185">Reference proteome</keyword>
<organism evidence="3 4">
    <name type="scientific">Pyricularia grisea</name>
    <name type="common">Crabgrass-specific blast fungus</name>
    <name type="synonym">Magnaporthe grisea</name>
    <dbReference type="NCBI Taxonomy" id="148305"/>
    <lineage>
        <taxon>Eukaryota</taxon>
        <taxon>Fungi</taxon>
        <taxon>Dikarya</taxon>
        <taxon>Ascomycota</taxon>
        <taxon>Pezizomycotina</taxon>
        <taxon>Sordariomycetes</taxon>
        <taxon>Sordariomycetidae</taxon>
        <taxon>Magnaporthales</taxon>
        <taxon>Pyriculariaceae</taxon>
        <taxon>Pyricularia</taxon>
    </lineage>
</organism>
<feature type="compositionally biased region" description="Basic residues" evidence="1">
    <location>
        <begin position="260"/>
        <end position="269"/>
    </location>
</feature>
<evidence type="ECO:0000256" key="1">
    <source>
        <dbReference type="SAM" id="MobiDB-lite"/>
    </source>
</evidence>
<feature type="compositionally biased region" description="Basic and acidic residues" evidence="1">
    <location>
        <begin position="217"/>
        <end position="227"/>
    </location>
</feature>
<proteinExistence type="predicted"/>
<reference evidence="4" key="3">
    <citation type="submission" date="2025-08" db="UniProtKB">
        <authorList>
            <consortium name="RefSeq"/>
        </authorList>
    </citation>
    <scope>IDENTIFICATION</scope>
    <source>
        <strain evidence="4">NI907</strain>
    </source>
</reference>
<evidence type="ECO:0000313" key="3">
    <source>
        <dbReference type="Proteomes" id="UP000515153"/>
    </source>
</evidence>
<sequence length="462" mass="51291">MRVSSWLKFTVLAALGPQALAEVLADHGADTASLVARDHPYDLGEPHPQPGDTVSYPPRIPPAGTHNSPSYATNGASHKSNHHKRGDKGEQHYATDNNYDDHGRNLKWGEGRKLPQNQWSNPFMPHTARKEEIEKKKEDHPQKSKEVHTCEACPQASLHTRRSVQSESAPQGHIAARADDDTRSGKLGVDEHGNPIYKGRHGRSTRIVARADDDAHWGKQGVDEHGNPIRKNRHGRPTRIMARADDPHSGKLGVDEHGNPIRKSRHGRPTRIVARADDPHSGKLGVDEHGNPIRKSRHGHPTRIVARADDDAHWGKQGVDEHGNPINKNGRGQRSHRNRKVLSRRRQPTSNIPEDLQPMPPTSPKSPKSPNSSRKTKTQTSTGTGEAAPLPRDNQVYNDDGSFNKYSARRDLEARNEPKYHDTHADPSFRDKGVHMDDVSIAPHGRRPTGKGKACRAKPHRA</sequence>
<reference evidence="3 4" key="1">
    <citation type="journal article" date="2019" name="Mol. Biol. Evol.">
        <title>Blast fungal genomes show frequent chromosomal changes, gene gains and losses, and effector gene turnover.</title>
        <authorList>
            <person name="Gomez Luciano L.B."/>
            <person name="Jason Tsai I."/>
            <person name="Chuma I."/>
            <person name="Tosa Y."/>
            <person name="Chen Y.H."/>
            <person name="Li J.Y."/>
            <person name="Li M.Y."/>
            <person name="Jade Lu M.Y."/>
            <person name="Nakayashiki H."/>
            <person name="Li W.H."/>
        </authorList>
    </citation>
    <scope>NUCLEOTIDE SEQUENCE [LARGE SCALE GENOMIC DNA]</scope>
    <source>
        <strain evidence="3 4">NI907</strain>
    </source>
</reference>
<feature type="compositionally biased region" description="Basic residues" evidence="1">
    <location>
        <begin position="444"/>
        <end position="462"/>
    </location>
</feature>
<feature type="region of interest" description="Disordered" evidence="1">
    <location>
        <begin position="217"/>
        <end position="302"/>
    </location>
</feature>
<evidence type="ECO:0000256" key="2">
    <source>
        <dbReference type="SAM" id="SignalP"/>
    </source>
</evidence>
<dbReference type="Proteomes" id="UP000515153">
    <property type="component" value="Chromosome I"/>
</dbReference>
<feature type="compositionally biased region" description="Basic and acidic residues" evidence="1">
    <location>
        <begin position="408"/>
        <end position="438"/>
    </location>
</feature>
<feature type="chain" id="PRO_5028065540" evidence="2">
    <location>
        <begin position="22"/>
        <end position="462"/>
    </location>
</feature>
<protein>
    <submittedName>
        <fullName evidence="4">Uncharacterized protein</fullName>
    </submittedName>
</protein>
<feature type="compositionally biased region" description="Basic residues" evidence="1">
    <location>
        <begin position="331"/>
        <end position="347"/>
    </location>
</feature>
<dbReference type="RefSeq" id="XP_030982078.1">
    <property type="nucleotide sequence ID" value="XM_031126677.1"/>
</dbReference>
<feature type="compositionally biased region" description="Basic and acidic residues" evidence="1">
    <location>
        <begin position="242"/>
        <end position="259"/>
    </location>
</feature>
<feature type="region of interest" description="Disordered" evidence="1">
    <location>
        <begin position="131"/>
        <end position="150"/>
    </location>
</feature>
<feature type="compositionally biased region" description="Basic and acidic residues" evidence="1">
    <location>
        <begin position="131"/>
        <end position="149"/>
    </location>
</feature>
<keyword evidence="2" id="KW-0732">Signal</keyword>
<feature type="compositionally biased region" description="Polar residues" evidence="1">
    <location>
        <begin position="65"/>
        <end position="78"/>
    </location>
</feature>